<sequence>MNVLAISLGIGAATGAIMLLVDMYFDRKYGPRDRDKRDR</sequence>
<proteinExistence type="predicted"/>
<keyword evidence="1" id="KW-1133">Transmembrane helix</keyword>
<reference evidence="2 3" key="1">
    <citation type="journal article" date="2013" name="Genome Announc.">
        <title>Draft Genome Sequence of an Alphaproteobacterium, Caenispirillum salinarum AK4(T), Isolated from a Solar Saltern.</title>
        <authorList>
            <person name="Khatri I."/>
            <person name="Singh A."/>
            <person name="Korpole S."/>
            <person name="Pinnaka A.K."/>
            <person name="Subramanian S."/>
        </authorList>
    </citation>
    <scope>NUCLEOTIDE SEQUENCE [LARGE SCALE GENOMIC DNA]</scope>
    <source>
        <strain evidence="2 3">AK4</strain>
    </source>
</reference>
<keyword evidence="1" id="KW-0812">Transmembrane</keyword>
<dbReference type="Proteomes" id="UP000009881">
    <property type="component" value="Unassembled WGS sequence"/>
</dbReference>
<dbReference type="EMBL" id="ANHY01000014">
    <property type="protein sequence ID" value="EKV28878.1"/>
    <property type="molecule type" value="Genomic_DNA"/>
</dbReference>
<dbReference type="AlphaFoldDB" id="K9HEF3"/>
<keyword evidence="3" id="KW-1185">Reference proteome</keyword>
<gene>
    <name evidence="2" type="ORF">C882_0641</name>
</gene>
<protein>
    <submittedName>
        <fullName evidence="2">Uncharacterized protein</fullName>
    </submittedName>
</protein>
<organism evidence="2 3">
    <name type="scientific">Caenispirillum salinarum AK4</name>
    <dbReference type="NCBI Taxonomy" id="1238182"/>
    <lineage>
        <taxon>Bacteria</taxon>
        <taxon>Pseudomonadati</taxon>
        <taxon>Pseudomonadota</taxon>
        <taxon>Alphaproteobacteria</taxon>
        <taxon>Rhodospirillales</taxon>
        <taxon>Novispirillaceae</taxon>
        <taxon>Caenispirillum</taxon>
    </lineage>
</organism>
<evidence type="ECO:0000256" key="1">
    <source>
        <dbReference type="SAM" id="Phobius"/>
    </source>
</evidence>
<evidence type="ECO:0000313" key="2">
    <source>
        <dbReference type="EMBL" id="EKV28878.1"/>
    </source>
</evidence>
<keyword evidence="1" id="KW-0472">Membrane</keyword>
<comment type="caution">
    <text evidence="2">The sequence shown here is derived from an EMBL/GenBank/DDBJ whole genome shotgun (WGS) entry which is preliminary data.</text>
</comment>
<feature type="transmembrane region" description="Helical" evidence="1">
    <location>
        <begin position="6"/>
        <end position="25"/>
    </location>
</feature>
<evidence type="ECO:0000313" key="3">
    <source>
        <dbReference type="Proteomes" id="UP000009881"/>
    </source>
</evidence>
<accession>K9HEF3</accession>
<name>K9HEF3_9PROT</name>